<dbReference type="Pfam" id="PF00239">
    <property type="entry name" value="Resolvase"/>
    <property type="match status" value="1"/>
</dbReference>
<dbReference type="InterPro" id="IPR036162">
    <property type="entry name" value="Resolvase-like_N_sf"/>
</dbReference>
<organism evidence="3 4">
    <name type="scientific">Sagittula marina</name>
    <dbReference type="NCBI Taxonomy" id="943940"/>
    <lineage>
        <taxon>Bacteria</taxon>
        <taxon>Pseudomonadati</taxon>
        <taxon>Pseudomonadota</taxon>
        <taxon>Alphaproteobacteria</taxon>
        <taxon>Rhodobacterales</taxon>
        <taxon>Roseobacteraceae</taxon>
        <taxon>Sagittula</taxon>
    </lineage>
</organism>
<dbReference type="Proteomes" id="UP000541426">
    <property type="component" value="Unassembled WGS sequence"/>
</dbReference>
<evidence type="ECO:0000259" key="2">
    <source>
        <dbReference type="Pfam" id="PF00239"/>
    </source>
</evidence>
<name>A0A7W6GSK9_9RHOB</name>
<evidence type="ECO:0000313" key="4">
    <source>
        <dbReference type="Proteomes" id="UP000541426"/>
    </source>
</evidence>
<dbReference type="RefSeq" id="WP_221235495.1">
    <property type="nucleotide sequence ID" value="NZ_BAABBZ010000012.1"/>
</dbReference>
<dbReference type="SUPFAM" id="SSF53041">
    <property type="entry name" value="Resolvase-like"/>
    <property type="match status" value="1"/>
</dbReference>
<comment type="caution">
    <text evidence="3">The sequence shown here is derived from an EMBL/GenBank/DDBJ whole genome shotgun (WGS) entry which is preliminary data.</text>
</comment>
<keyword evidence="4" id="KW-1185">Reference proteome</keyword>
<dbReference type="InterPro" id="IPR006119">
    <property type="entry name" value="Resolv_N"/>
</dbReference>
<gene>
    <name evidence="3" type="ORF">GGQ68_000525</name>
</gene>
<sequence length="119" mass="13477">MIEAGMSNHAAFDVVVVQSFSRCFRDHSELKFSVRTLAKNGIRLFSITQVMGDDPMHVRTRQIMAPFDEDQSKETAKQVLRALKENLRDGFWDGSQPSSAARRSRRSWNSPLCTMTPSA</sequence>
<feature type="compositionally biased region" description="Polar residues" evidence="1">
    <location>
        <begin position="108"/>
        <end position="119"/>
    </location>
</feature>
<reference evidence="3 4" key="1">
    <citation type="submission" date="2020-08" db="EMBL/GenBank/DDBJ databases">
        <title>Genomic Encyclopedia of Type Strains, Phase IV (KMG-IV): sequencing the most valuable type-strain genomes for metagenomic binning, comparative biology and taxonomic classification.</title>
        <authorList>
            <person name="Goeker M."/>
        </authorList>
    </citation>
    <scope>NUCLEOTIDE SEQUENCE [LARGE SCALE GENOMIC DNA]</scope>
    <source>
        <strain evidence="3 4">DSM 102235</strain>
    </source>
</reference>
<dbReference type="GO" id="GO:0000150">
    <property type="term" value="F:DNA strand exchange activity"/>
    <property type="evidence" value="ECO:0007669"/>
    <property type="project" value="InterPro"/>
</dbReference>
<dbReference type="Gene3D" id="3.40.50.1390">
    <property type="entry name" value="Resolvase, N-terminal catalytic domain"/>
    <property type="match status" value="1"/>
</dbReference>
<dbReference type="AlphaFoldDB" id="A0A7W6GSK9"/>
<dbReference type="GO" id="GO:0003677">
    <property type="term" value="F:DNA binding"/>
    <property type="evidence" value="ECO:0007669"/>
    <property type="project" value="InterPro"/>
</dbReference>
<evidence type="ECO:0000256" key="1">
    <source>
        <dbReference type="SAM" id="MobiDB-lite"/>
    </source>
</evidence>
<feature type="region of interest" description="Disordered" evidence="1">
    <location>
        <begin position="91"/>
        <end position="119"/>
    </location>
</feature>
<proteinExistence type="predicted"/>
<feature type="domain" description="Resolvase/invertase-type recombinase catalytic" evidence="2">
    <location>
        <begin position="11"/>
        <end position="90"/>
    </location>
</feature>
<dbReference type="EMBL" id="JACIEJ010000001">
    <property type="protein sequence ID" value="MBB3984214.1"/>
    <property type="molecule type" value="Genomic_DNA"/>
</dbReference>
<protein>
    <submittedName>
        <fullName evidence="3">DNA invertase Pin-like site-specific DNA recombinase</fullName>
    </submittedName>
</protein>
<accession>A0A7W6GSK9</accession>
<evidence type="ECO:0000313" key="3">
    <source>
        <dbReference type="EMBL" id="MBB3984214.1"/>
    </source>
</evidence>